<organism evidence="2 3">
    <name type="scientific">Steinernema carpocapsae</name>
    <name type="common">Entomopathogenic nematode</name>
    <dbReference type="NCBI Taxonomy" id="34508"/>
    <lineage>
        <taxon>Eukaryota</taxon>
        <taxon>Metazoa</taxon>
        <taxon>Ecdysozoa</taxon>
        <taxon>Nematoda</taxon>
        <taxon>Chromadorea</taxon>
        <taxon>Rhabditida</taxon>
        <taxon>Tylenchina</taxon>
        <taxon>Panagrolaimomorpha</taxon>
        <taxon>Strongyloidoidea</taxon>
        <taxon>Steinernematidae</taxon>
        <taxon>Steinernema</taxon>
    </lineage>
</organism>
<reference evidence="2 3" key="2">
    <citation type="journal article" date="2019" name="G3 (Bethesda)">
        <title>Hybrid Assembly of the Genome of the Entomopathogenic Nematode Steinernema carpocapsae Identifies the X-Chromosome.</title>
        <authorList>
            <person name="Serra L."/>
            <person name="Macchietto M."/>
            <person name="Macias-Munoz A."/>
            <person name="McGill C.J."/>
            <person name="Rodriguez I.M."/>
            <person name="Rodriguez B."/>
            <person name="Murad R."/>
            <person name="Mortazavi A."/>
        </authorList>
    </citation>
    <scope>NUCLEOTIDE SEQUENCE [LARGE SCALE GENOMIC DNA]</scope>
    <source>
        <strain evidence="2 3">ALL</strain>
    </source>
</reference>
<protein>
    <submittedName>
        <fullName evidence="2">Uncharacterized protein</fullName>
    </submittedName>
</protein>
<feature type="signal peptide" evidence="1">
    <location>
        <begin position="1"/>
        <end position="19"/>
    </location>
</feature>
<reference evidence="2 3" key="1">
    <citation type="journal article" date="2015" name="Genome Biol.">
        <title>Comparative genomics of Steinernema reveals deeply conserved gene regulatory networks.</title>
        <authorList>
            <person name="Dillman A.R."/>
            <person name="Macchietto M."/>
            <person name="Porter C.F."/>
            <person name="Rogers A."/>
            <person name="Williams B."/>
            <person name="Antoshechkin I."/>
            <person name="Lee M.M."/>
            <person name="Goodwin Z."/>
            <person name="Lu X."/>
            <person name="Lewis E.E."/>
            <person name="Goodrich-Blair H."/>
            <person name="Stock S.P."/>
            <person name="Adams B.J."/>
            <person name="Sternberg P.W."/>
            <person name="Mortazavi A."/>
        </authorList>
    </citation>
    <scope>NUCLEOTIDE SEQUENCE [LARGE SCALE GENOMIC DNA]</scope>
    <source>
        <strain evidence="2 3">ALL</strain>
    </source>
</reference>
<comment type="caution">
    <text evidence="2">The sequence shown here is derived from an EMBL/GenBank/DDBJ whole genome shotgun (WGS) entry which is preliminary data.</text>
</comment>
<evidence type="ECO:0000256" key="1">
    <source>
        <dbReference type="SAM" id="SignalP"/>
    </source>
</evidence>
<keyword evidence="1" id="KW-0732">Signal</keyword>
<gene>
    <name evidence="2" type="ORF">L596_026384</name>
</gene>
<proteinExistence type="predicted"/>
<evidence type="ECO:0000313" key="2">
    <source>
        <dbReference type="EMBL" id="TKR62416.1"/>
    </source>
</evidence>
<dbReference type="AlphaFoldDB" id="A0A4U5M172"/>
<sequence>MQRICVLIGFFCVISSVFTEDRLLMFDNDDFILPSFPVMETCKITSFKIPTLQESRLLAKLTSKDLKLSSIN</sequence>
<dbReference type="Proteomes" id="UP000298663">
    <property type="component" value="Unassembled WGS sequence"/>
</dbReference>
<evidence type="ECO:0000313" key="3">
    <source>
        <dbReference type="Proteomes" id="UP000298663"/>
    </source>
</evidence>
<feature type="chain" id="PRO_5020856351" evidence="1">
    <location>
        <begin position="20"/>
        <end position="72"/>
    </location>
</feature>
<keyword evidence="3" id="KW-1185">Reference proteome</keyword>
<accession>A0A4U5M172</accession>
<dbReference type="EMBL" id="AZBU02000010">
    <property type="protein sequence ID" value="TKR62416.1"/>
    <property type="molecule type" value="Genomic_DNA"/>
</dbReference>
<name>A0A4U5M172_STECR</name>